<evidence type="ECO:0000313" key="2">
    <source>
        <dbReference type="Proteomes" id="UP001060085"/>
    </source>
</evidence>
<accession>A0ACC0A236</accession>
<keyword evidence="2" id="KW-1185">Reference proteome</keyword>
<sequence length="805" mass="92572">MNNIFGLSNLKSFGQLKSLPGSSSGAGKTLSISSRASSDSYSLGSFANLKLTAEKLVKEQASAKTDLSMANTKLKKLTEHIRILEEKLQNAFNENAKLKVKKKEDEKLWNGLESKLSSTKTYCDQLTETLHLLAGQVQDAEKDRQGFEEKISASSVTLDNLHDRLKSLFSRLESSEEAVRNREKELGELRSEKEKLAKAFNSEQTRAASLLEEKDVLAKNFEATIAARGLAIENLNSELEKLHLDLSQKEDALQDFRVSKEKLDKEKDDLLIMNKEFTDKLDKAAKEIQNYEELVHLLSLKFIALDSQSLTISEKVFQLSASFETCLNLAQEEKHVASQLAQQKFDKLLDKSRGVLSGKNALELVNQELNTKIIELQKEQEFTMVKHAEECRLAEQSIWRLKSEEETLVSKKIEMEMQITQLKEKVDTLSEDSSLSEKKMQDLLLQLSELEISNKNHSEKLEANVNQKQEEIDVLKKEIEKHEEHVDLLEKQVSQLTVTLEENNRLVMELKDRAKQLEDQKAEIQASLTDAETKLTEAKKKYDQMLESKQLELSRHLKEISQKNDQAINDIRRRYELEKMESINLEKEKTDKVVREMEKKFEQKLEESKEESRQYLLRVNEEHAALISRIQQEHDKKELYLMSNHAEELKRAQLQAENDLRENTVLLQNEHEEQLKALRGEHEDELRRVQEELDVQKSKGSPYLRTTHNTGSAMNIPKHSRKVTHREYEVETSNCGTITKRRKTKSTVMFADPKKRRKGETPVAITPIHLVKETKRQGQLKPSNIGDLFSEGSLNPYADDPYAFD</sequence>
<dbReference type="Proteomes" id="UP001060085">
    <property type="component" value="Linkage Group LG07"/>
</dbReference>
<name>A0ACC0A236_CATRO</name>
<reference evidence="2" key="1">
    <citation type="journal article" date="2023" name="Nat. Plants">
        <title>Single-cell RNA sequencing provides a high-resolution roadmap for understanding the multicellular compartmentation of specialized metabolism.</title>
        <authorList>
            <person name="Sun S."/>
            <person name="Shen X."/>
            <person name="Li Y."/>
            <person name="Li Y."/>
            <person name="Wang S."/>
            <person name="Li R."/>
            <person name="Zhang H."/>
            <person name="Shen G."/>
            <person name="Guo B."/>
            <person name="Wei J."/>
            <person name="Xu J."/>
            <person name="St-Pierre B."/>
            <person name="Chen S."/>
            <person name="Sun C."/>
        </authorList>
    </citation>
    <scope>NUCLEOTIDE SEQUENCE [LARGE SCALE GENOMIC DNA]</scope>
</reference>
<proteinExistence type="predicted"/>
<dbReference type="EMBL" id="CM044707">
    <property type="protein sequence ID" value="KAI5654821.1"/>
    <property type="molecule type" value="Genomic_DNA"/>
</dbReference>
<evidence type="ECO:0000313" key="1">
    <source>
        <dbReference type="EMBL" id="KAI5654821.1"/>
    </source>
</evidence>
<protein>
    <submittedName>
        <fullName evidence="1">Uncharacterized protein</fullName>
    </submittedName>
</protein>
<comment type="caution">
    <text evidence="1">The sequence shown here is derived from an EMBL/GenBank/DDBJ whole genome shotgun (WGS) entry which is preliminary data.</text>
</comment>
<organism evidence="1 2">
    <name type="scientific">Catharanthus roseus</name>
    <name type="common">Madagascar periwinkle</name>
    <name type="synonym">Vinca rosea</name>
    <dbReference type="NCBI Taxonomy" id="4058"/>
    <lineage>
        <taxon>Eukaryota</taxon>
        <taxon>Viridiplantae</taxon>
        <taxon>Streptophyta</taxon>
        <taxon>Embryophyta</taxon>
        <taxon>Tracheophyta</taxon>
        <taxon>Spermatophyta</taxon>
        <taxon>Magnoliopsida</taxon>
        <taxon>eudicotyledons</taxon>
        <taxon>Gunneridae</taxon>
        <taxon>Pentapetalae</taxon>
        <taxon>asterids</taxon>
        <taxon>lamiids</taxon>
        <taxon>Gentianales</taxon>
        <taxon>Apocynaceae</taxon>
        <taxon>Rauvolfioideae</taxon>
        <taxon>Vinceae</taxon>
        <taxon>Catharanthinae</taxon>
        <taxon>Catharanthus</taxon>
    </lineage>
</organism>
<gene>
    <name evidence="1" type="ORF">M9H77_32008</name>
</gene>